<dbReference type="RefSeq" id="WP_182081191.1">
    <property type="nucleotide sequence ID" value="NZ_CP063356.2"/>
</dbReference>
<name>A0A7S7LBU4_9BACI</name>
<protein>
    <submittedName>
        <fullName evidence="1">Uncharacterized protein</fullName>
    </submittedName>
</protein>
<organism evidence="1 2">
    <name type="scientific">Anaerobacillus isosaccharinicus</name>
    <dbReference type="NCBI Taxonomy" id="1532552"/>
    <lineage>
        <taxon>Bacteria</taxon>
        <taxon>Bacillati</taxon>
        <taxon>Bacillota</taxon>
        <taxon>Bacilli</taxon>
        <taxon>Bacillales</taxon>
        <taxon>Bacillaceae</taxon>
        <taxon>Anaerobacillus</taxon>
    </lineage>
</organism>
<gene>
    <name evidence="1" type="ORF">AWH56_011760</name>
</gene>
<reference evidence="1 2" key="2">
    <citation type="journal article" date="2019" name="Int. J. Syst. Evol. Microbiol.">
        <title>Anaerobacillus isosaccharinicus sp. nov., an alkaliphilic bacterium which degrades isosaccharinic acid.</title>
        <authorList>
            <person name="Bassil N.M."/>
            <person name="Lloyd J.R."/>
        </authorList>
    </citation>
    <scope>NUCLEOTIDE SEQUENCE [LARGE SCALE GENOMIC DNA]</scope>
    <source>
        <strain evidence="1 2">NB2006</strain>
    </source>
</reference>
<evidence type="ECO:0000313" key="2">
    <source>
        <dbReference type="Proteomes" id="UP000180175"/>
    </source>
</evidence>
<reference evidence="1 2" key="1">
    <citation type="journal article" date="2017" name="Genome Announc.">
        <title>Draft Genome Sequences of Four Alkaliphilic Bacteria Belonging to the Anaerobacillus Genus.</title>
        <authorList>
            <person name="Bassil N.M."/>
            <person name="Lloyd J.R."/>
        </authorList>
    </citation>
    <scope>NUCLEOTIDE SEQUENCE [LARGE SCALE GENOMIC DNA]</scope>
    <source>
        <strain evidence="1 2">NB2006</strain>
    </source>
</reference>
<dbReference type="Proteomes" id="UP000180175">
    <property type="component" value="Chromosome"/>
</dbReference>
<evidence type="ECO:0000313" key="1">
    <source>
        <dbReference type="EMBL" id="QOY38146.1"/>
    </source>
</evidence>
<dbReference type="AlphaFoldDB" id="A0A7S7LBU4"/>
<proteinExistence type="predicted"/>
<dbReference type="EMBL" id="CP063356">
    <property type="protein sequence ID" value="QOY38146.1"/>
    <property type="molecule type" value="Genomic_DNA"/>
</dbReference>
<keyword evidence="2" id="KW-1185">Reference proteome</keyword>
<accession>A0A7S7LBU4</accession>
<dbReference type="KEGG" id="aia:AWH56_011760"/>
<sequence length="55" mass="6725">MKNTKLFIFAGHLFFIEEEYKVSDLIEFDNMNIFNFRVAMLQLIFLSINWKMMLE</sequence>